<evidence type="ECO:0000313" key="2">
    <source>
        <dbReference type="EMBL" id="MBW0540210.1"/>
    </source>
</evidence>
<sequence length="90" mass="9950">MDYKLALVFLPAFFQLCTAIQFSCQNQARFPHPTCITDQNGKKYASYAEPDNNGLSECPSYPAYCCGWKAKGLEPVDPAKLHQLCSAING</sequence>
<proteinExistence type="predicted"/>
<evidence type="ECO:0000256" key="1">
    <source>
        <dbReference type="SAM" id="SignalP"/>
    </source>
</evidence>
<name>A0A9Q3FFX3_9BASI</name>
<keyword evidence="3" id="KW-1185">Reference proteome</keyword>
<reference evidence="2" key="1">
    <citation type="submission" date="2021-03" db="EMBL/GenBank/DDBJ databases">
        <title>Draft genome sequence of rust myrtle Austropuccinia psidii MF-1, a brazilian biotype.</title>
        <authorList>
            <person name="Quecine M.C."/>
            <person name="Pachon D.M.R."/>
            <person name="Bonatelli M.L."/>
            <person name="Correr F.H."/>
            <person name="Franceschini L.M."/>
            <person name="Leite T.F."/>
            <person name="Margarido G.R.A."/>
            <person name="Almeida C.A."/>
            <person name="Ferrarezi J.A."/>
            <person name="Labate C.A."/>
        </authorList>
    </citation>
    <scope>NUCLEOTIDE SEQUENCE</scope>
    <source>
        <strain evidence="2">MF-1</strain>
    </source>
</reference>
<protein>
    <submittedName>
        <fullName evidence="2">Uncharacterized protein</fullName>
    </submittedName>
</protein>
<gene>
    <name evidence="2" type="ORF">O181_079925</name>
</gene>
<dbReference type="Proteomes" id="UP000765509">
    <property type="component" value="Unassembled WGS sequence"/>
</dbReference>
<evidence type="ECO:0000313" key="3">
    <source>
        <dbReference type="Proteomes" id="UP000765509"/>
    </source>
</evidence>
<organism evidence="2 3">
    <name type="scientific">Austropuccinia psidii MF-1</name>
    <dbReference type="NCBI Taxonomy" id="1389203"/>
    <lineage>
        <taxon>Eukaryota</taxon>
        <taxon>Fungi</taxon>
        <taxon>Dikarya</taxon>
        <taxon>Basidiomycota</taxon>
        <taxon>Pucciniomycotina</taxon>
        <taxon>Pucciniomycetes</taxon>
        <taxon>Pucciniales</taxon>
        <taxon>Sphaerophragmiaceae</taxon>
        <taxon>Austropuccinia</taxon>
    </lineage>
</organism>
<dbReference type="EMBL" id="AVOT02044854">
    <property type="protein sequence ID" value="MBW0540210.1"/>
    <property type="molecule type" value="Genomic_DNA"/>
</dbReference>
<comment type="caution">
    <text evidence="2">The sequence shown here is derived from an EMBL/GenBank/DDBJ whole genome shotgun (WGS) entry which is preliminary data.</text>
</comment>
<dbReference type="AlphaFoldDB" id="A0A9Q3FFX3"/>
<feature type="signal peptide" evidence="1">
    <location>
        <begin position="1"/>
        <end position="19"/>
    </location>
</feature>
<feature type="chain" id="PRO_5040176867" evidence="1">
    <location>
        <begin position="20"/>
        <end position="90"/>
    </location>
</feature>
<accession>A0A9Q3FFX3</accession>
<keyword evidence="1" id="KW-0732">Signal</keyword>